<evidence type="ECO:0000313" key="1">
    <source>
        <dbReference type="EMBL" id="MBD2845774.1"/>
    </source>
</evidence>
<proteinExistence type="predicted"/>
<protein>
    <submittedName>
        <fullName evidence="1">Uncharacterized protein</fullName>
    </submittedName>
</protein>
<keyword evidence="2" id="KW-1185">Reference proteome</keyword>
<dbReference type="EMBL" id="JACXIZ010000017">
    <property type="protein sequence ID" value="MBD2845774.1"/>
    <property type="molecule type" value="Genomic_DNA"/>
</dbReference>
<sequence length="116" mass="12447">METILIVLGALVVIAIVVAATKSKWTTLETARGNQSDDIQDKYAYLQSKDIPSRLKSEATGATSGIAAGGSMDVASAGMGNELIKLQVRPKDKERAREAIEELKHEQVLHANTSIL</sequence>
<reference evidence="1" key="1">
    <citation type="submission" date="2020-09" db="EMBL/GenBank/DDBJ databases">
        <title>A novel bacterium of genus Paenibacillus, isolated from South China Sea.</title>
        <authorList>
            <person name="Huang H."/>
            <person name="Mo K."/>
            <person name="Hu Y."/>
        </authorList>
    </citation>
    <scope>NUCLEOTIDE SEQUENCE</scope>
    <source>
        <strain evidence="1">IB182496</strain>
    </source>
</reference>
<evidence type="ECO:0000313" key="2">
    <source>
        <dbReference type="Proteomes" id="UP000621560"/>
    </source>
</evidence>
<name>A0A927GRL3_9BACL</name>
<gene>
    <name evidence="1" type="ORF">IDH44_11280</name>
</gene>
<organism evidence="1 2">
    <name type="scientific">Paenibacillus sabuli</name>
    <dbReference type="NCBI Taxonomy" id="2772509"/>
    <lineage>
        <taxon>Bacteria</taxon>
        <taxon>Bacillati</taxon>
        <taxon>Bacillota</taxon>
        <taxon>Bacilli</taxon>
        <taxon>Bacillales</taxon>
        <taxon>Paenibacillaceae</taxon>
        <taxon>Paenibacillus</taxon>
    </lineage>
</organism>
<comment type="caution">
    <text evidence="1">The sequence shown here is derived from an EMBL/GenBank/DDBJ whole genome shotgun (WGS) entry which is preliminary data.</text>
</comment>
<dbReference type="RefSeq" id="WP_190917664.1">
    <property type="nucleotide sequence ID" value="NZ_JACXIZ010000017.1"/>
</dbReference>
<accession>A0A927GRL3</accession>
<dbReference type="AlphaFoldDB" id="A0A927GRL3"/>
<dbReference type="Proteomes" id="UP000621560">
    <property type="component" value="Unassembled WGS sequence"/>
</dbReference>